<organism evidence="2 3">
    <name type="scientific">Tropheryma whipplei (strain Twist)</name>
    <name type="common">Whipple's bacillus</name>
    <dbReference type="NCBI Taxonomy" id="203267"/>
    <lineage>
        <taxon>Bacteria</taxon>
        <taxon>Bacillati</taxon>
        <taxon>Actinomycetota</taxon>
        <taxon>Actinomycetes</taxon>
        <taxon>Micrococcales</taxon>
        <taxon>Tropherymataceae</taxon>
        <taxon>Tropheryma</taxon>
    </lineage>
</organism>
<dbReference type="KEGG" id="twh:TWT_607"/>
<evidence type="ECO:0000313" key="2">
    <source>
        <dbReference type="EMBL" id="AAO44704.1"/>
    </source>
</evidence>
<proteinExistence type="predicted"/>
<feature type="transmembrane region" description="Helical" evidence="1">
    <location>
        <begin position="110"/>
        <end position="131"/>
    </location>
</feature>
<dbReference type="AlphaFoldDB" id="Q83FU1"/>
<keyword evidence="1" id="KW-0472">Membrane</keyword>
<evidence type="ECO:0000313" key="3">
    <source>
        <dbReference type="Proteomes" id="UP000002200"/>
    </source>
</evidence>
<keyword evidence="1" id="KW-1133">Transmembrane helix</keyword>
<evidence type="ECO:0000256" key="1">
    <source>
        <dbReference type="SAM" id="Phobius"/>
    </source>
</evidence>
<dbReference type="HOGENOM" id="CLU_1467617_0_0_11"/>
<dbReference type="EMBL" id="AE014184">
    <property type="protein sequence ID" value="AAO44704.1"/>
    <property type="molecule type" value="Genomic_DNA"/>
</dbReference>
<sequence>MKFFQRVKYYITKPFKAIYSWFSHTCTPVHHTTTQGILAGLATALLPAAVTTLVDAYNAFYSAAHNSDACYDWKSYAYPAASLYGQVGIKALYRKISAHLPSFSGWGGKFFRAFMSAVSVGGVYFLPFYLYGKLVKKPASSSGSGSNSNNSSLSGIIRNYFTGNWRTLLPGLFALALTLLTLWF</sequence>
<feature type="transmembrane region" description="Helical" evidence="1">
    <location>
        <begin position="165"/>
        <end position="183"/>
    </location>
</feature>
<reference evidence="2 3" key="1">
    <citation type="journal article" date="2003" name="Genome Res.">
        <title>Tropheryma whipplei twist: a human pathogenic Actinobacteria with a reduced genome.</title>
        <authorList>
            <person name="Raoult D."/>
            <person name="Ogata H."/>
            <person name="Audic S."/>
            <person name="Robert C."/>
            <person name="Suhre K."/>
            <person name="Drancourt M."/>
            <person name="Claverie J.-M."/>
        </authorList>
    </citation>
    <scope>NUCLEOTIDE SEQUENCE [LARGE SCALE GENOMIC DNA]</scope>
    <source>
        <strain evidence="2 3">Twist</strain>
    </source>
</reference>
<name>Q83FU1_TROWT</name>
<protein>
    <submittedName>
        <fullName evidence="2">Uncharacterized protein</fullName>
    </submittedName>
</protein>
<gene>
    <name evidence="2" type="ordered locus">TWT_607</name>
</gene>
<keyword evidence="3" id="KW-1185">Reference proteome</keyword>
<dbReference type="Proteomes" id="UP000002200">
    <property type="component" value="Chromosome"/>
</dbReference>
<accession>Q83FU1</accession>
<keyword evidence="1" id="KW-0812">Transmembrane</keyword>